<evidence type="ECO:0000259" key="4">
    <source>
        <dbReference type="PROSITE" id="PS51898"/>
    </source>
</evidence>
<comment type="similarity">
    <text evidence="1">Belongs to the 'phage' integrase family.</text>
</comment>
<keyword evidence="3" id="KW-0233">DNA recombination</keyword>
<dbReference type="RefSeq" id="WP_065493809.1">
    <property type="nucleotide sequence ID" value="NZ_CP009112.1"/>
</dbReference>
<dbReference type="AlphaFoldDB" id="A0A1B1KIZ5"/>
<geneLocation type="plasmid" evidence="6">
    <name>pr1cp1</name>
</geneLocation>
<protein>
    <submittedName>
        <fullName evidence="5">Phage integrase family protein</fullName>
    </submittedName>
</protein>
<evidence type="ECO:0000313" key="5">
    <source>
        <dbReference type="EMBL" id="ANS32560.1"/>
    </source>
</evidence>
<evidence type="ECO:0000313" key="6">
    <source>
        <dbReference type="Proteomes" id="UP000186108"/>
    </source>
</evidence>
<dbReference type="SUPFAM" id="SSF56349">
    <property type="entry name" value="DNA breaking-rejoining enzymes"/>
    <property type="match status" value="1"/>
</dbReference>
<dbReference type="GO" id="GO:0006310">
    <property type="term" value="P:DNA recombination"/>
    <property type="evidence" value="ECO:0007669"/>
    <property type="project" value="UniProtKB-KW"/>
</dbReference>
<dbReference type="PROSITE" id="PS51898">
    <property type="entry name" value="TYR_RECOMBINASE"/>
    <property type="match status" value="1"/>
</dbReference>
<keyword evidence="2" id="KW-0238">DNA-binding</keyword>
<evidence type="ECO:0000256" key="1">
    <source>
        <dbReference type="ARBA" id="ARBA00008857"/>
    </source>
</evidence>
<name>A0A1B1KIZ5_RHOOP</name>
<proteinExistence type="inferred from homology"/>
<organism evidence="5 6">
    <name type="scientific">Rhodococcus opacus</name>
    <name type="common">Nocardia opaca</name>
    <dbReference type="NCBI Taxonomy" id="37919"/>
    <lineage>
        <taxon>Bacteria</taxon>
        <taxon>Bacillati</taxon>
        <taxon>Actinomycetota</taxon>
        <taxon>Actinomycetes</taxon>
        <taxon>Mycobacteriales</taxon>
        <taxon>Nocardiaceae</taxon>
        <taxon>Rhodococcus</taxon>
    </lineage>
</organism>
<dbReference type="InterPro" id="IPR002104">
    <property type="entry name" value="Integrase_catalytic"/>
</dbReference>
<evidence type="ECO:0000256" key="2">
    <source>
        <dbReference type="ARBA" id="ARBA00023125"/>
    </source>
</evidence>
<dbReference type="GO" id="GO:0003677">
    <property type="term" value="F:DNA binding"/>
    <property type="evidence" value="ECO:0007669"/>
    <property type="project" value="UniProtKB-KW"/>
</dbReference>
<dbReference type="Pfam" id="PF00589">
    <property type="entry name" value="Phage_integrase"/>
    <property type="match status" value="1"/>
</dbReference>
<accession>A0A1B1KIZ5</accession>
<dbReference type="InterPro" id="IPR013762">
    <property type="entry name" value="Integrase-like_cat_sf"/>
</dbReference>
<reference evidence="5 6" key="1">
    <citation type="submission" date="2014-07" db="EMBL/GenBank/DDBJ databases">
        <authorList>
            <person name="Zhang J.E."/>
            <person name="Yang H."/>
            <person name="Guo J."/>
            <person name="Deng Z."/>
            <person name="Luo H."/>
            <person name="Luo M."/>
            <person name="Zhao B."/>
        </authorList>
    </citation>
    <scope>NUCLEOTIDE SEQUENCE [LARGE SCALE GENOMIC DNA]</scope>
    <source>
        <strain evidence="5 6">1CP</strain>
        <plasmid evidence="6">Plasmid pr1cp1</plasmid>
    </source>
</reference>
<dbReference type="InterPro" id="IPR050090">
    <property type="entry name" value="Tyrosine_recombinase_XerCD"/>
</dbReference>
<evidence type="ECO:0000256" key="3">
    <source>
        <dbReference type="ARBA" id="ARBA00023172"/>
    </source>
</evidence>
<dbReference type="PATRIC" id="fig|37919.13.peg.8410"/>
<gene>
    <name evidence="5" type="ORF">R1CP_39895</name>
</gene>
<feature type="domain" description="Tyr recombinase" evidence="4">
    <location>
        <begin position="212"/>
        <end position="398"/>
    </location>
</feature>
<dbReference type="Proteomes" id="UP000186108">
    <property type="component" value="Plasmid pR1CP1"/>
</dbReference>
<dbReference type="InterPro" id="IPR011010">
    <property type="entry name" value="DNA_brk_join_enz"/>
</dbReference>
<keyword evidence="5" id="KW-0614">Plasmid</keyword>
<dbReference type="PANTHER" id="PTHR30349:SF41">
    <property type="entry name" value="INTEGRASE_RECOMBINASE PROTEIN MJ0367-RELATED"/>
    <property type="match status" value="1"/>
</dbReference>
<dbReference type="EMBL" id="CP009112">
    <property type="protein sequence ID" value="ANS32560.1"/>
    <property type="molecule type" value="Genomic_DNA"/>
</dbReference>
<sequence length="411" mass="44856">MGLMVSELADAVLGVAASVGLSADTVARYRKCCGVVVKFCEQRGLDALSARVVDEFVACQQERARRGEIGPNRRKALVKSARMMLELQATGAVVWRMMSPDPDLTLSESSRAVLKQFAAAAGPELAPGSVRLLVSEIRHFLTYLDRIGRGAPGTVTADDVRGFMVEMAPKRPAGIGNLVWSLKRFFAFLNAAGLSDVRIDGLLAHAAPRRVRALPCFTREETGRLIERIETETPCGKRDYAMVLLAVSTGLRCCDIVALRLDEIDWRRDEIRLVQAKTSRPLVLPLSALAGNAVAEWILHGRPDCDAPEVFVRLQAPFVKLGNSTGSTLMRRRLTRAGIEHVAHDGKSFHALRRTAGTRLIESGAGLPLAAQILGHARINSSRPYFALASEQLRQCCLPLQDLACTKEGLR</sequence>
<dbReference type="GO" id="GO:0015074">
    <property type="term" value="P:DNA integration"/>
    <property type="evidence" value="ECO:0007669"/>
    <property type="project" value="InterPro"/>
</dbReference>
<dbReference type="Gene3D" id="1.10.443.10">
    <property type="entry name" value="Intergrase catalytic core"/>
    <property type="match status" value="1"/>
</dbReference>
<dbReference type="PANTHER" id="PTHR30349">
    <property type="entry name" value="PHAGE INTEGRASE-RELATED"/>
    <property type="match status" value="1"/>
</dbReference>